<organism evidence="1 2">
    <name type="scientific">Ranitomeya imitator</name>
    <name type="common">mimic poison frog</name>
    <dbReference type="NCBI Taxonomy" id="111125"/>
    <lineage>
        <taxon>Eukaryota</taxon>
        <taxon>Metazoa</taxon>
        <taxon>Chordata</taxon>
        <taxon>Craniata</taxon>
        <taxon>Vertebrata</taxon>
        <taxon>Euteleostomi</taxon>
        <taxon>Amphibia</taxon>
        <taxon>Batrachia</taxon>
        <taxon>Anura</taxon>
        <taxon>Neobatrachia</taxon>
        <taxon>Hyloidea</taxon>
        <taxon>Dendrobatidae</taxon>
        <taxon>Dendrobatinae</taxon>
        <taxon>Ranitomeya</taxon>
    </lineage>
</organism>
<protein>
    <submittedName>
        <fullName evidence="1">Uncharacterized protein</fullName>
    </submittedName>
</protein>
<keyword evidence="2" id="KW-1185">Reference proteome</keyword>
<dbReference type="EMBL" id="CAUEEQ010068919">
    <property type="protein sequence ID" value="CAJ0965664.1"/>
    <property type="molecule type" value="Genomic_DNA"/>
</dbReference>
<evidence type="ECO:0000313" key="2">
    <source>
        <dbReference type="Proteomes" id="UP001176940"/>
    </source>
</evidence>
<dbReference type="Proteomes" id="UP001176940">
    <property type="component" value="Unassembled WGS sequence"/>
</dbReference>
<reference evidence="1" key="1">
    <citation type="submission" date="2023-07" db="EMBL/GenBank/DDBJ databases">
        <authorList>
            <person name="Stuckert A."/>
        </authorList>
    </citation>
    <scope>NUCLEOTIDE SEQUENCE</scope>
</reference>
<name>A0ABN9MJ85_9NEOB</name>
<accession>A0ABN9MJ85</accession>
<proteinExistence type="predicted"/>
<comment type="caution">
    <text evidence="1">The sequence shown here is derived from an EMBL/GenBank/DDBJ whole genome shotgun (WGS) entry which is preliminary data.</text>
</comment>
<evidence type="ECO:0000313" key="1">
    <source>
        <dbReference type="EMBL" id="CAJ0965664.1"/>
    </source>
</evidence>
<sequence>MQGRLIDVTLNKKYINLGASQVVVLDEADSHIFVVIYSVRMPATDQRLNYAILRNLILSGKRELAFEQMNNAAYVSKSSLSKKNGAIASRKSCSIPLNEEKMRLLQTLLEEEWPDRAIIFANTKTPL</sequence>
<gene>
    <name evidence="1" type="ORF">RIMI_LOCUS20510418</name>
</gene>